<organism evidence="4 5">
    <name type="scientific">Brevibacterium linens</name>
    <dbReference type="NCBI Taxonomy" id="1703"/>
    <lineage>
        <taxon>Bacteria</taxon>
        <taxon>Bacillati</taxon>
        <taxon>Actinomycetota</taxon>
        <taxon>Actinomycetes</taxon>
        <taxon>Micrococcales</taxon>
        <taxon>Brevibacteriaceae</taxon>
        <taxon>Brevibacterium</taxon>
    </lineage>
</organism>
<dbReference type="Gene3D" id="3.30.70.2650">
    <property type="match status" value="1"/>
</dbReference>
<reference evidence="4 5" key="1">
    <citation type="submission" date="2014-11" db="EMBL/GenBank/DDBJ databases">
        <title>Draft Genome Sequence of Brevibacterium linens AE038-8.</title>
        <authorList>
            <person name="Maizel D."/>
            <person name="Utturkar S.M."/>
            <person name="Brown S.D."/>
            <person name="Ferrero M."/>
            <person name="Rosen B.P."/>
        </authorList>
    </citation>
    <scope>NUCLEOTIDE SEQUENCE [LARGE SCALE GENOMIC DNA]</scope>
    <source>
        <strain evidence="4 5">AE038-8</strain>
    </source>
</reference>
<dbReference type="PANTHER" id="PTHR30319">
    <property type="entry name" value="PHENYLACETIC ACID REGULATOR-RELATED TRANSCRIPTIONAL REPRESSOR"/>
    <property type="match status" value="1"/>
</dbReference>
<comment type="caution">
    <text evidence="4">The sequence shown here is derived from an EMBL/GenBank/DDBJ whole genome shotgun (WGS) entry which is preliminary data.</text>
</comment>
<evidence type="ECO:0000259" key="2">
    <source>
        <dbReference type="Pfam" id="PF08223"/>
    </source>
</evidence>
<dbReference type="InterPro" id="IPR036388">
    <property type="entry name" value="WH-like_DNA-bd_sf"/>
</dbReference>
<dbReference type="AlphaFoldDB" id="A0A0B9A4Y8"/>
<dbReference type="Pfam" id="PF07848">
    <property type="entry name" value="PaaX"/>
    <property type="match status" value="1"/>
</dbReference>
<evidence type="ECO:0000259" key="3">
    <source>
        <dbReference type="Pfam" id="PF20803"/>
    </source>
</evidence>
<proteinExistence type="predicted"/>
<name>A0A0B9A4Y8_BRELN</name>
<dbReference type="SUPFAM" id="SSF46785">
    <property type="entry name" value="Winged helix' DNA-binding domain"/>
    <property type="match status" value="1"/>
</dbReference>
<sequence>MDFRPQSLFFALVGEHLLGSTRPLSGASIVFVMNRLGVGETAARSVLQRMTAKGFVSRHKEGRKTFYALTETGSQILGEGGRKMFTGWRSQDWDGAWTMVRIQVPESRRSLRQKIWSQLSWAGFGQVDGGTWVAPGERELMSVLDAEQLEVSPIVICGRPQPPTTDDDLVGAFDLDTLSAEYAAFGDRWQVFDSDAMAPVEALVARVKLQCEWLGLTRLDPQLPAVLLPQDWPGTMQAQLFGELNQRLGEREAPVLDDFFAGTLE</sequence>
<dbReference type="PATRIC" id="fig|1703.6.peg.688"/>
<dbReference type="OrthoDB" id="2270427at2"/>
<dbReference type="InterPro" id="IPR048846">
    <property type="entry name" value="PaaX-like_central"/>
</dbReference>
<feature type="domain" description="Transcriptional repressor PaaX-like central Cas2-like" evidence="3">
    <location>
        <begin position="91"/>
        <end position="155"/>
    </location>
</feature>
<dbReference type="PANTHER" id="PTHR30319:SF1">
    <property type="entry name" value="TRANSCRIPTIONAL REPRESSOR PAAX"/>
    <property type="match status" value="1"/>
</dbReference>
<dbReference type="Pfam" id="PF08223">
    <property type="entry name" value="PaaX_C"/>
    <property type="match status" value="1"/>
</dbReference>
<dbReference type="InterPro" id="IPR012906">
    <property type="entry name" value="PaaX-like_N"/>
</dbReference>
<evidence type="ECO:0000259" key="1">
    <source>
        <dbReference type="Pfam" id="PF07848"/>
    </source>
</evidence>
<dbReference type="Proteomes" id="UP000031488">
    <property type="component" value="Unassembled WGS sequence"/>
</dbReference>
<evidence type="ECO:0000313" key="5">
    <source>
        <dbReference type="Proteomes" id="UP000031488"/>
    </source>
</evidence>
<dbReference type="InterPro" id="IPR036390">
    <property type="entry name" value="WH_DNA-bd_sf"/>
</dbReference>
<accession>A0A0B9A4Y8</accession>
<gene>
    <name evidence="4" type="ORF">AE0388_0806</name>
</gene>
<dbReference type="Gene3D" id="1.10.10.10">
    <property type="entry name" value="Winged helix-like DNA-binding domain superfamily/Winged helix DNA-binding domain"/>
    <property type="match status" value="1"/>
</dbReference>
<evidence type="ECO:0000313" key="4">
    <source>
        <dbReference type="EMBL" id="KHS53731.1"/>
    </source>
</evidence>
<feature type="domain" description="Transcriptional repressor PaaX-like C-terminal" evidence="2">
    <location>
        <begin position="173"/>
        <end position="251"/>
    </location>
</feature>
<feature type="domain" description="Transcriptional repressor PaaX-like N-terminal" evidence="1">
    <location>
        <begin position="4"/>
        <end position="73"/>
    </location>
</feature>
<dbReference type="GO" id="GO:0006351">
    <property type="term" value="P:DNA-templated transcription"/>
    <property type="evidence" value="ECO:0007669"/>
    <property type="project" value="InterPro"/>
</dbReference>
<dbReference type="EMBL" id="JTJZ01000014">
    <property type="protein sequence ID" value="KHS53731.1"/>
    <property type="molecule type" value="Genomic_DNA"/>
</dbReference>
<dbReference type="Pfam" id="PF20803">
    <property type="entry name" value="PaaX_M"/>
    <property type="match status" value="1"/>
</dbReference>
<dbReference type="Gene3D" id="1.20.58.1460">
    <property type="match status" value="1"/>
</dbReference>
<dbReference type="InterPro" id="IPR013225">
    <property type="entry name" value="PaaX_C"/>
</dbReference>
<dbReference type="InterPro" id="IPR011965">
    <property type="entry name" value="PaaX_trns_reg"/>
</dbReference>
<dbReference type="RefSeq" id="WP_052239770.1">
    <property type="nucleotide sequence ID" value="NZ_JBCLTJ010000010.1"/>
</dbReference>
<dbReference type="PIRSF" id="PIRSF020623">
    <property type="entry name" value="PaaX"/>
    <property type="match status" value="1"/>
</dbReference>
<protein>
    <submittedName>
        <fullName evidence="4">Transcriptional regulator, PaaX family</fullName>
    </submittedName>
</protein>
<keyword evidence="5" id="KW-1185">Reference proteome</keyword>